<keyword evidence="2" id="KW-1133">Transmembrane helix</keyword>
<feature type="compositionally biased region" description="Polar residues" evidence="1">
    <location>
        <begin position="595"/>
        <end position="609"/>
    </location>
</feature>
<keyword evidence="2" id="KW-0472">Membrane</keyword>
<evidence type="ECO:0000313" key="3">
    <source>
        <dbReference type="EMBL" id="ORX90751.1"/>
    </source>
</evidence>
<feature type="compositionally biased region" description="Low complexity" evidence="1">
    <location>
        <begin position="518"/>
        <end position="529"/>
    </location>
</feature>
<dbReference type="Proteomes" id="UP000193498">
    <property type="component" value="Unassembled WGS sequence"/>
</dbReference>
<accession>A0A1Y1XYD8</accession>
<keyword evidence="4" id="KW-1185">Reference proteome</keyword>
<keyword evidence="2" id="KW-0812">Transmembrane</keyword>
<feature type="compositionally biased region" description="Polar residues" evidence="1">
    <location>
        <begin position="633"/>
        <end position="646"/>
    </location>
</feature>
<feature type="transmembrane region" description="Helical" evidence="2">
    <location>
        <begin position="415"/>
        <end position="436"/>
    </location>
</feature>
<proteinExistence type="predicted"/>
<evidence type="ECO:0000256" key="2">
    <source>
        <dbReference type="SAM" id="Phobius"/>
    </source>
</evidence>
<evidence type="ECO:0000313" key="4">
    <source>
        <dbReference type="Proteomes" id="UP000193498"/>
    </source>
</evidence>
<organism evidence="3 4">
    <name type="scientific">Basidiobolus meristosporus CBS 931.73</name>
    <dbReference type="NCBI Taxonomy" id="1314790"/>
    <lineage>
        <taxon>Eukaryota</taxon>
        <taxon>Fungi</taxon>
        <taxon>Fungi incertae sedis</taxon>
        <taxon>Zoopagomycota</taxon>
        <taxon>Entomophthoromycotina</taxon>
        <taxon>Basidiobolomycetes</taxon>
        <taxon>Basidiobolales</taxon>
        <taxon>Basidiobolaceae</taxon>
        <taxon>Basidiobolus</taxon>
    </lineage>
</organism>
<dbReference type="AlphaFoldDB" id="A0A1Y1XYD8"/>
<feature type="region of interest" description="Disordered" evidence="1">
    <location>
        <begin position="491"/>
        <end position="529"/>
    </location>
</feature>
<sequence>MEKKGVKVEFLFSTAPTLTPRSNQSINPFGCSRGEKLVEINMAKGPIFFSTAKFVYENVTYSSHDFYGNFQKNASIVSSNFYQFSGVFIKAQFEANTRCRLSQTLPALTWPNGVKGQVEGSVVFVDTEELLENSCYGFSAVVQQLDDYATVLEGSQFPKLKVALFSSIGPQEVEFGGPYEPYSGRIHTPDNIQLAMVSKSVGEMLVQKTVGPSPFVATITQEPGAWNIVDTSYRLALHRWSLFVLTFFALIYAFYQLINLFYQEGWQFDTRIILYIAALIVLISSLISLGIRGQSKGIQILTYVSWLIGFSAYSTVQFKWGQIISKLFPNILFKSSFFFIIFVMINYVVVTVLNIVCTMVKFEKLEVAREYINAVYLPLLITLQAMLFFYYALMYKRGMKAFPMTSRTRVSLEKLALLLIFAVIGFTFEAISQFLSNGKLVSSVVGNVLILTFNTMSQLALFSPVFAILSIRGTEDTATYAAILQRNRNGSLSSTPRNISTSQSNKSEHMNHSQSLAHMHTSSHTHSFSLNKPVTMNKYDLGVFKQPADALTSSKSVSISLEHLNSPRFSRIDDISTIITPLNPPPPRRREKSRSQTSISELLTESGLDSPNDGPEPNDMEFRRVSFLENDSDSPSDYNNPKSSKR</sequence>
<evidence type="ECO:0000256" key="1">
    <source>
        <dbReference type="SAM" id="MobiDB-lite"/>
    </source>
</evidence>
<name>A0A1Y1XYD8_9FUNG</name>
<feature type="transmembrane region" description="Helical" evidence="2">
    <location>
        <begin position="374"/>
        <end position="394"/>
    </location>
</feature>
<dbReference type="EMBL" id="MCFE01000361">
    <property type="protein sequence ID" value="ORX90751.1"/>
    <property type="molecule type" value="Genomic_DNA"/>
</dbReference>
<gene>
    <name evidence="3" type="ORF">K493DRAFT_356428</name>
</gene>
<protein>
    <submittedName>
        <fullName evidence="3">Uncharacterized protein</fullName>
    </submittedName>
</protein>
<comment type="caution">
    <text evidence="3">The sequence shown here is derived from an EMBL/GenBank/DDBJ whole genome shotgun (WGS) entry which is preliminary data.</text>
</comment>
<dbReference type="InParanoid" id="A0A1Y1XYD8"/>
<feature type="transmembrane region" description="Helical" evidence="2">
    <location>
        <begin position="272"/>
        <end position="291"/>
    </location>
</feature>
<feature type="compositionally biased region" description="Polar residues" evidence="1">
    <location>
        <begin position="491"/>
        <end position="505"/>
    </location>
</feature>
<feature type="transmembrane region" description="Helical" evidence="2">
    <location>
        <begin position="337"/>
        <end position="362"/>
    </location>
</feature>
<reference evidence="3 4" key="1">
    <citation type="submission" date="2016-07" db="EMBL/GenBank/DDBJ databases">
        <title>Pervasive Adenine N6-methylation of Active Genes in Fungi.</title>
        <authorList>
            <consortium name="DOE Joint Genome Institute"/>
            <person name="Mondo S.J."/>
            <person name="Dannebaum R.O."/>
            <person name="Kuo R.C."/>
            <person name="Labutti K."/>
            <person name="Haridas S."/>
            <person name="Kuo A."/>
            <person name="Salamov A."/>
            <person name="Ahrendt S.R."/>
            <person name="Lipzen A."/>
            <person name="Sullivan W."/>
            <person name="Andreopoulos W.B."/>
            <person name="Clum A."/>
            <person name="Lindquist E."/>
            <person name="Daum C."/>
            <person name="Ramamoorthy G.K."/>
            <person name="Gryganskyi A."/>
            <person name="Culley D."/>
            <person name="Magnuson J.K."/>
            <person name="James T.Y."/>
            <person name="O'Malley M.A."/>
            <person name="Stajich J.E."/>
            <person name="Spatafora J.W."/>
            <person name="Visel A."/>
            <person name="Grigoriev I.V."/>
        </authorList>
    </citation>
    <scope>NUCLEOTIDE SEQUENCE [LARGE SCALE GENOMIC DNA]</scope>
    <source>
        <strain evidence="3 4">CBS 931.73</strain>
    </source>
</reference>
<feature type="region of interest" description="Disordered" evidence="1">
    <location>
        <begin position="576"/>
        <end position="646"/>
    </location>
</feature>
<feature type="transmembrane region" description="Helical" evidence="2">
    <location>
        <begin position="448"/>
        <end position="469"/>
    </location>
</feature>
<feature type="transmembrane region" description="Helical" evidence="2">
    <location>
        <begin position="240"/>
        <end position="260"/>
    </location>
</feature>